<sequence length="372" mass="38921">MVRGVGDQVAKLGQRTQVTLRDRVHRVRFGVWLALQTGLAAGLAWLVAHDLVGHPAPFFAPVAAVVTLAVSVGQRLRRAVELVVGVAIGIAVGDLLIAFIGTGPVQITAVVILAILSAILLGGGSALVTHAATSAVLVATLTPPGTGLSFPRFVDALVGGLVGLGVMALLLPVNPLRVVARATAPMLDLIAENLTETGAALSGRDWPRAERALSRLRAGEAELSHFQDSLAAGREAAALAPIRWRTRGALARYLDSGDQIGYALRNVRVLVRRAIRVTVDGEPVPESLPEAVILLGEAVSWLRRELAEGIEPETCRQRALAAVQESARAYEAGVGFSGSVIVAQIRSTAIDLLQASGVAQAEASDLVRRAAR</sequence>
<organism evidence="7 8">
    <name type="scientific">Natronosporangium hydrolyticum</name>
    <dbReference type="NCBI Taxonomy" id="2811111"/>
    <lineage>
        <taxon>Bacteria</taxon>
        <taxon>Bacillati</taxon>
        <taxon>Actinomycetota</taxon>
        <taxon>Actinomycetes</taxon>
        <taxon>Micromonosporales</taxon>
        <taxon>Micromonosporaceae</taxon>
        <taxon>Natronosporangium</taxon>
    </lineage>
</organism>
<feature type="transmembrane region" description="Helical" evidence="5">
    <location>
        <begin position="54"/>
        <end position="72"/>
    </location>
</feature>
<feature type="domain" description="Integral membrane bound transporter" evidence="6">
    <location>
        <begin position="43"/>
        <end position="164"/>
    </location>
</feature>
<evidence type="ECO:0000259" key="6">
    <source>
        <dbReference type="Pfam" id="PF13515"/>
    </source>
</evidence>
<dbReference type="EMBL" id="CP070499">
    <property type="protein sequence ID" value="QSB16982.1"/>
    <property type="molecule type" value="Genomic_DNA"/>
</dbReference>
<dbReference type="AlphaFoldDB" id="A0A895YLY4"/>
<dbReference type="RefSeq" id="WP_239679228.1">
    <property type="nucleotide sequence ID" value="NZ_CP070499.1"/>
</dbReference>
<feature type="transmembrane region" description="Helical" evidence="5">
    <location>
        <begin position="29"/>
        <end position="48"/>
    </location>
</feature>
<dbReference type="InterPro" id="IPR049453">
    <property type="entry name" value="Memb_transporter_dom"/>
</dbReference>
<gene>
    <name evidence="7" type="ORF">JQS43_12345</name>
</gene>
<evidence type="ECO:0000313" key="8">
    <source>
        <dbReference type="Proteomes" id="UP000662857"/>
    </source>
</evidence>
<evidence type="ECO:0000313" key="7">
    <source>
        <dbReference type="EMBL" id="QSB16982.1"/>
    </source>
</evidence>
<dbReference type="Proteomes" id="UP000662857">
    <property type="component" value="Chromosome"/>
</dbReference>
<feature type="transmembrane region" description="Helical" evidence="5">
    <location>
        <begin position="108"/>
        <end position="141"/>
    </location>
</feature>
<reference evidence="7" key="1">
    <citation type="submission" date="2021-02" db="EMBL/GenBank/DDBJ databases">
        <title>Natrosporangium hydrolyticum gen. nov., sp. nov, a haloalkaliphilic actinobacterium from a soda solonchak soil.</title>
        <authorList>
            <person name="Sorokin D.Y."/>
            <person name="Khijniak T.V."/>
            <person name="Zakharycheva A.P."/>
            <person name="Boueva O.V."/>
            <person name="Ariskina E.V."/>
            <person name="Hahnke R.L."/>
            <person name="Bunk B."/>
            <person name="Sproer C."/>
            <person name="Schumann P."/>
            <person name="Evtushenko L.I."/>
            <person name="Kublanov I.V."/>
        </authorList>
    </citation>
    <scope>NUCLEOTIDE SEQUENCE</scope>
    <source>
        <strain evidence="7">DSM 106523</strain>
    </source>
</reference>
<accession>A0A895YLY4</accession>
<evidence type="ECO:0000256" key="3">
    <source>
        <dbReference type="ARBA" id="ARBA00022989"/>
    </source>
</evidence>
<comment type="subcellular location">
    <subcellularLocation>
        <location evidence="1">Membrane</location>
        <topology evidence="1">Multi-pass membrane protein</topology>
    </subcellularLocation>
</comment>
<proteinExistence type="predicted"/>
<keyword evidence="2 5" id="KW-0812">Transmembrane</keyword>
<dbReference type="GO" id="GO:0016020">
    <property type="term" value="C:membrane"/>
    <property type="evidence" value="ECO:0007669"/>
    <property type="project" value="UniProtKB-SubCell"/>
</dbReference>
<feature type="transmembrane region" description="Helical" evidence="5">
    <location>
        <begin position="153"/>
        <end position="173"/>
    </location>
</feature>
<keyword evidence="4 5" id="KW-0472">Membrane</keyword>
<feature type="transmembrane region" description="Helical" evidence="5">
    <location>
        <begin position="79"/>
        <end position="102"/>
    </location>
</feature>
<name>A0A895YLY4_9ACTN</name>
<evidence type="ECO:0000256" key="1">
    <source>
        <dbReference type="ARBA" id="ARBA00004141"/>
    </source>
</evidence>
<keyword evidence="8" id="KW-1185">Reference proteome</keyword>
<evidence type="ECO:0000256" key="4">
    <source>
        <dbReference type="ARBA" id="ARBA00023136"/>
    </source>
</evidence>
<protein>
    <submittedName>
        <fullName evidence="7">FUSC family protein</fullName>
    </submittedName>
</protein>
<evidence type="ECO:0000256" key="2">
    <source>
        <dbReference type="ARBA" id="ARBA00022692"/>
    </source>
</evidence>
<keyword evidence="3 5" id="KW-1133">Transmembrane helix</keyword>
<evidence type="ECO:0000256" key="5">
    <source>
        <dbReference type="SAM" id="Phobius"/>
    </source>
</evidence>
<dbReference type="Pfam" id="PF13515">
    <property type="entry name" value="FUSC_2"/>
    <property type="match status" value="1"/>
</dbReference>
<dbReference type="KEGG" id="nhy:JQS43_12345"/>